<gene>
    <name evidence="1" type="ORF">DPMN_152410</name>
</gene>
<protein>
    <submittedName>
        <fullName evidence="1">Uncharacterized protein</fullName>
    </submittedName>
</protein>
<evidence type="ECO:0000313" key="1">
    <source>
        <dbReference type="EMBL" id="KAH3798807.1"/>
    </source>
</evidence>
<reference evidence="1" key="1">
    <citation type="journal article" date="2019" name="bioRxiv">
        <title>The Genome of the Zebra Mussel, Dreissena polymorpha: A Resource for Invasive Species Research.</title>
        <authorList>
            <person name="McCartney M.A."/>
            <person name="Auch B."/>
            <person name="Kono T."/>
            <person name="Mallez S."/>
            <person name="Zhang Y."/>
            <person name="Obille A."/>
            <person name="Becker A."/>
            <person name="Abrahante J.E."/>
            <person name="Garbe J."/>
            <person name="Badalamenti J.P."/>
            <person name="Herman A."/>
            <person name="Mangelson H."/>
            <person name="Liachko I."/>
            <person name="Sullivan S."/>
            <person name="Sone E.D."/>
            <person name="Koren S."/>
            <person name="Silverstein K.A.T."/>
            <person name="Beckman K.B."/>
            <person name="Gohl D.M."/>
        </authorList>
    </citation>
    <scope>NUCLEOTIDE SEQUENCE</scope>
    <source>
        <strain evidence="1">Duluth1</strain>
        <tissue evidence="1">Whole animal</tissue>
    </source>
</reference>
<reference evidence="1" key="2">
    <citation type="submission" date="2020-11" db="EMBL/GenBank/DDBJ databases">
        <authorList>
            <person name="McCartney M.A."/>
            <person name="Auch B."/>
            <person name="Kono T."/>
            <person name="Mallez S."/>
            <person name="Becker A."/>
            <person name="Gohl D.M."/>
            <person name="Silverstein K.A.T."/>
            <person name="Koren S."/>
            <person name="Bechman K.B."/>
            <person name="Herman A."/>
            <person name="Abrahante J.E."/>
            <person name="Garbe J."/>
        </authorList>
    </citation>
    <scope>NUCLEOTIDE SEQUENCE</scope>
    <source>
        <strain evidence="1">Duluth1</strain>
        <tissue evidence="1">Whole animal</tissue>
    </source>
</reference>
<keyword evidence="2" id="KW-1185">Reference proteome</keyword>
<name>A0A9D4FI84_DREPO</name>
<dbReference type="AlphaFoldDB" id="A0A9D4FI84"/>
<dbReference type="Proteomes" id="UP000828390">
    <property type="component" value="Unassembled WGS sequence"/>
</dbReference>
<organism evidence="1 2">
    <name type="scientific">Dreissena polymorpha</name>
    <name type="common">Zebra mussel</name>
    <name type="synonym">Mytilus polymorpha</name>
    <dbReference type="NCBI Taxonomy" id="45954"/>
    <lineage>
        <taxon>Eukaryota</taxon>
        <taxon>Metazoa</taxon>
        <taxon>Spiralia</taxon>
        <taxon>Lophotrochozoa</taxon>
        <taxon>Mollusca</taxon>
        <taxon>Bivalvia</taxon>
        <taxon>Autobranchia</taxon>
        <taxon>Heteroconchia</taxon>
        <taxon>Euheterodonta</taxon>
        <taxon>Imparidentia</taxon>
        <taxon>Neoheterodontei</taxon>
        <taxon>Myida</taxon>
        <taxon>Dreissenoidea</taxon>
        <taxon>Dreissenidae</taxon>
        <taxon>Dreissena</taxon>
    </lineage>
</organism>
<dbReference type="EMBL" id="JAIWYP010000007">
    <property type="protein sequence ID" value="KAH3798807.1"/>
    <property type="molecule type" value="Genomic_DNA"/>
</dbReference>
<accession>A0A9D4FI84</accession>
<sequence length="58" mass="6986">MLRRRKRKWRVQWRLVFMGNDVNCRDREDLSFLFTVWIPASVVGRGSVVCTRFETLVV</sequence>
<proteinExistence type="predicted"/>
<comment type="caution">
    <text evidence="1">The sequence shown here is derived from an EMBL/GenBank/DDBJ whole genome shotgun (WGS) entry which is preliminary data.</text>
</comment>
<evidence type="ECO:0000313" key="2">
    <source>
        <dbReference type="Proteomes" id="UP000828390"/>
    </source>
</evidence>